<dbReference type="Gene3D" id="1.10.12.10">
    <property type="entry name" value="Lyase 2-enoyl-coa Hydratase, Chain A, domain 2"/>
    <property type="match status" value="1"/>
</dbReference>
<dbReference type="PANTHER" id="PTHR43149">
    <property type="entry name" value="ENOYL-COA HYDRATASE"/>
    <property type="match status" value="1"/>
</dbReference>
<keyword evidence="5" id="KW-0413">Isomerase</keyword>
<dbReference type="InterPro" id="IPR014748">
    <property type="entry name" value="Enoyl-CoA_hydra_C"/>
</dbReference>
<dbReference type="SUPFAM" id="SSF52096">
    <property type="entry name" value="ClpP/crotonase"/>
    <property type="match status" value="1"/>
</dbReference>
<keyword evidence="7" id="KW-1185">Reference proteome</keyword>
<dbReference type="STRING" id="5288.A0A5C5FZC6"/>
<comment type="similarity">
    <text evidence="2">Belongs to the enoyl-CoA hydratase/isomerase family.</text>
</comment>
<evidence type="ECO:0000256" key="4">
    <source>
        <dbReference type="ARBA" id="ARBA00023098"/>
    </source>
</evidence>
<evidence type="ECO:0000256" key="1">
    <source>
        <dbReference type="ARBA" id="ARBA00005005"/>
    </source>
</evidence>
<dbReference type="AlphaFoldDB" id="A0A5C5FZC6"/>
<dbReference type="InterPro" id="IPR001753">
    <property type="entry name" value="Enoyl-CoA_hydra/iso"/>
</dbReference>
<name>A0A5C5FZC6_9BASI</name>
<dbReference type="Pfam" id="PF00378">
    <property type="entry name" value="ECH_1"/>
    <property type="match status" value="1"/>
</dbReference>
<dbReference type="Gene3D" id="3.90.226.10">
    <property type="entry name" value="2-enoyl-CoA Hydratase, Chain A, domain 1"/>
    <property type="match status" value="1"/>
</dbReference>
<evidence type="ECO:0000256" key="2">
    <source>
        <dbReference type="ARBA" id="ARBA00005254"/>
    </source>
</evidence>
<dbReference type="InterPro" id="IPR029045">
    <property type="entry name" value="ClpP/crotonase-like_dom_sf"/>
</dbReference>
<dbReference type="GO" id="GO:0051750">
    <property type="term" value="F:delta(3,5)-delta(2,4)-dienoyl-CoA isomerase activity"/>
    <property type="evidence" value="ECO:0007669"/>
    <property type="project" value="TreeGrafter"/>
</dbReference>
<comment type="caution">
    <text evidence="6">The sequence shown here is derived from an EMBL/GenBank/DDBJ whole genome shotgun (WGS) entry which is preliminary data.</text>
</comment>
<dbReference type="CDD" id="cd06558">
    <property type="entry name" value="crotonase-like"/>
    <property type="match status" value="1"/>
</dbReference>
<evidence type="ECO:0000313" key="7">
    <source>
        <dbReference type="Proteomes" id="UP000311382"/>
    </source>
</evidence>
<comment type="pathway">
    <text evidence="1">Lipid metabolism; fatty acid beta-oxidation.</text>
</comment>
<evidence type="ECO:0000313" key="6">
    <source>
        <dbReference type="EMBL" id="TNY22178.1"/>
    </source>
</evidence>
<evidence type="ECO:0000256" key="5">
    <source>
        <dbReference type="ARBA" id="ARBA00023235"/>
    </source>
</evidence>
<proteinExistence type="inferred from homology"/>
<dbReference type="GO" id="GO:0006635">
    <property type="term" value="P:fatty acid beta-oxidation"/>
    <property type="evidence" value="ECO:0007669"/>
    <property type="project" value="UniProtKB-UniPathway"/>
</dbReference>
<keyword evidence="3" id="KW-0276">Fatty acid metabolism</keyword>
<gene>
    <name evidence="6" type="ORF">DMC30DRAFT_392823</name>
</gene>
<dbReference type="InterPro" id="IPR045002">
    <property type="entry name" value="Ech1-like"/>
</dbReference>
<dbReference type="UniPathway" id="UPA00659"/>
<dbReference type="FunFam" id="1.10.12.10:FF:000004">
    <property type="entry name" value="Delta3,5-delta2,4-dienoyl-CoA isomerase"/>
    <property type="match status" value="1"/>
</dbReference>
<keyword evidence="4" id="KW-0443">Lipid metabolism</keyword>
<organism evidence="6 7">
    <name type="scientific">Rhodotorula diobovata</name>
    <dbReference type="NCBI Taxonomy" id="5288"/>
    <lineage>
        <taxon>Eukaryota</taxon>
        <taxon>Fungi</taxon>
        <taxon>Dikarya</taxon>
        <taxon>Basidiomycota</taxon>
        <taxon>Pucciniomycotina</taxon>
        <taxon>Microbotryomycetes</taxon>
        <taxon>Sporidiobolales</taxon>
        <taxon>Sporidiobolaceae</taxon>
        <taxon>Rhodotorula</taxon>
    </lineage>
</organism>
<sequence length="278" mass="29625">MPSTYDAPLIKASFPSDGVLVLALARPPVNAFSTSLFHQLEDSFRTASSDSDVRCIVLTSEVDKGFTAGLDLHSSDLMRNADDPARTALLLRPHIADLQRSVSSIQECDKPVIVAVHGLCLGAGIDIMSAADVRFCAEGSIFAIKEVDIALAADIGSLQRLPRVTANASLVAELALTARNFGPAEAEKLGLVSRVVPGGQKGVTDEAVKLAKVIASKSPIATLSTKHLINYSREHTVQEGLQYTQAWNMAMLQTADIPAAFQAFTTKKAPRFANLAKL</sequence>
<protein>
    <submittedName>
        <fullName evidence="6">ClpP/crotonase-like domain-containing protein</fullName>
    </submittedName>
</protein>
<dbReference type="GO" id="GO:0005739">
    <property type="term" value="C:mitochondrion"/>
    <property type="evidence" value="ECO:0007669"/>
    <property type="project" value="TreeGrafter"/>
</dbReference>
<dbReference type="Proteomes" id="UP000311382">
    <property type="component" value="Unassembled WGS sequence"/>
</dbReference>
<dbReference type="OrthoDB" id="14970at2759"/>
<evidence type="ECO:0000256" key="3">
    <source>
        <dbReference type="ARBA" id="ARBA00022832"/>
    </source>
</evidence>
<dbReference type="EMBL" id="SOZI01000029">
    <property type="protein sequence ID" value="TNY22178.1"/>
    <property type="molecule type" value="Genomic_DNA"/>
</dbReference>
<reference evidence="6 7" key="1">
    <citation type="submission" date="2019-03" db="EMBL/GenBank/DDBJ databases">
        <title>Rhodosporidium diobovatum UCD-FST 08-225 genome sequencing, assembly, and annotation.</title>
        <authorList>
            <person name="Fakankun I.U."/>
            <person name="Fristensky B."/>
            <person name="Levin D.B."/>
        </authorList>
    </citation>
    <scope>NUCLEOTIDE SEQUENCE [LARGE SCALE GENOMIC DNA]</scope>
    <source>
        <strain evidence="6 7">UCD-FST 08-225</strain>
    </source>
</reference>
<dbReference type="PANTHER" id="PTHR43149:SF1">
    <property type="entry name" value="DELTA(3,5)-DELTA(2,4)-DIENOYL-COA ISOMERASE, MITOCHONDRIAL"/>
    <property type="match status" value="1"/>
</dbReference>
<accession>A0A5C5FZC6</accession>